<gene>
    <name evidence="2" type="ORF">SDC9_65566</name>
</gene>
<evidence type="ECO:0000256" key="1">
    <source>
        <dbReference type="SAM" id="MobiDB-lite"/>
    </source>
</evidence>
<evidence type="ECO:0000313" key="2">
    <source>
        <dbReference type="EMBL" id="MPM19148.1"/>
    </source>
</evidence>
<dbReference type="EMBL" id="VSSQ01003121">
    <property type="protein sequence ID" value="MPM19148.1"/>
    <property type="molecule type" value="Genomic_DNA"/>
</dbReference>
<feature type="compositionally biased region" description="Basic and acidic residues" evidence="1">
    <location>
        <begin position="61"/>
        <end position="79"/>
    </location>
</feature>
<feature type="region of interest" description="Disordered" evidence="1">
    <location>
        <begin position="58"/>
        <end position="86"/>
    </location>
</feature>
<organism evidence="2">
    <name type="scientific">bioreactor metagenome</name>
    <dbReference type="NCBI Taxonomy" id="1076179"/>
    <lineage>
        <taxon>unclassified sequences</taxon>
        <taxon>metagenomes</taxon>
        <taxon>ecological metagenomes</taxon>
    </lineage>
</organism>
<proteinExistence type="predicted"/>
<sequence length="145" mass="16530">MFNCAGGSAHAARNICAFKRGSCGSGTTHDSRSVRQRKFAVCADIDHQRRLFSFVKRRRAQTGDRVRSDKSADHGRQEHNAGFVRGKSQFQCGHDSQIASERHVRRADERFHRIAKQQVLHDRIADDACEDDLLRRSANRRTRGK</sequence>
<protein>
    <submittedName>
        <fullName evidence="2">Uncharacterized protein</fullName>
    </submittedName>
</protein>
<reference evidence="2" key="1">
    <citation type="submission" date="2019-08" db="EMBL/GenBank/DDBJ databases">
        <authorList>
            <person name="Kucharzyk K."/>
            <person name="Murdoch R.W."/>
            <person name="Higgins S."/>
            <person name="Loffler F."/>
        </authorList>
    </citation>
    <scope>NUCLEOTIDE SEQUENCE</scope>
</reference>
<accession>A0A644XTQ2</accession>
<name>A0A644XTQ2_9ZZZZ</name>
<dbReference type="AlphaFoldDB" id="A0A644XTQ2"/>
<comment type="caution">
    <text evidence="2">The sequence shown here is derived from an EMBL/GenBank/DDBJ whole genome shotgun (WGS) entry which is preliminary data.</text>
</comment>